<dbReference type="InterPro" id="IPR000683">
    <property type="entry name" value="Gfo/Idh/MocA-like_OxRdtase_N"/>
</dbReference>
<dbReference type="Gene3D" id="3.40.50.720">
    <property type="entry name" value="NAD(P)-binding Rossmann-like Domain"/>
    <property type="match status" value="1"/>
</dbReference>
<dbReference type="InterPro" id="IPR055170">
    <property type="entry name" value="GFO_IDH_MocA-like_dom"/>
</dbReference>
<comment type="caution">
    <text evidence="5">The sequence shown here is derived from an EMBL/GenBank/DDBJ whole genome shotgun (WGS) entry which is preliminary data.</text>
</comment>
<comment type="similarity">
    <text evidence="1">Belongs to the Gfo/Idh/MocA family.</text>
</comment>
<dbReference type="InterPro" id="IPR050984">
    <property type="entry name" value="Gfo/Idh/MocA_domain"/>
</dbReference>
<dbReference type="SUPFAM" id="SSF55347">
    <property type="entry name" value="Glyceraldehyde-3-phosphate dehydrogenase-like, C-terminal domain"/>
    <property type="match status" value="1"/>
</dbReference>
<reference evidence="5 6" key="1">
    <citation type="submission" date="2023-09" db="EMBL/GenBank/DDBJ databases">
        <authorList>
            <person name="Rey-Velasco X."/>
        </authorList>
    </citation>
    <scope>NUCLEOTIDE SEQUENCE [LARGE SCALE GENOMIC DNA]</scope>
    <source>
        <strain evidence="5 6">F260</strain>
    </source>
</reference>
<organism evidence="5 6">
    <name type="scientific">Autumnicola lenta</name>
    <dbReference type="NCBI Taxonomy" id="3075593"/>
    <lineage>
        <taxon>Bacteria</taxon>
        <taxon>Pseudomonadati</taxon>
        <taxon>Bacteroidota</taxon>
        <taxon>Flavobacteriia</taxon>
        <taxon>Flavobacteriales</taxon>
        <taxon>Flavobacteriaceae</taxon>
        <taxon>Autumnicola</taxon>
    </lineage>
</organism>
<name>A0ABU3CN06_9FLAO</name>
<evidence type="ECO:0000256" key="2">
    <source>
        <dbReference type="ARBA" id="ARBA00023002"/>
    </source>
</evidence>
<dbReference type="Pfam" id="PF22725">
    <property type="entry name" value="GFO_IDH_MocA_C3"/>
    <property type="match status" value="1"/>
</dbReference>
<evidence type="ECO:0000313" key="5">
    <source>
        <dbReference type="EMBL" id="MDT0647736.1"/>
    </source>
</evidence>
<proteinExistence type="inferred from homology"/>
<dbReference type="RefSeq" id="WP_311495836.1">
    <property type="nucleotide sequence ID" value="NZ_JAVRHO010000020.1"/>
</dbReference>
<dbReference type="Proteomes" id="UP001245285">
    <property type="component" value="Unassembled WGS sequence"/>
</dbReference>
<feature type="domain" description="Gfo/Idh/MocA-like oxidoreductase N-terminal" evidence="3">
    <location>
        <begin position="7"/>
        <end position="123"/>
    </location>
</feature>
<protein>
    <submittedName>
        <fullName evidence="5">Gfo/Idh/MocA family oxidoreductase</fullName>
    </submittedName>
</protein>
<evidence type="ECO:0000259" key="3">
    <source>
        <dbReference type="Pfam" id="PF01408"/>
    </source>
</evidence>
<dbReference type="EMBL" id="JAVRHO010000020">
    <property type="protein sequence ID" value="MDT0647736.1"/>
    <property type="molecule type" value="Genomic_DNA"/>
</dbReference>
<dbReference type="Gene3D" id="3.30.360.10">
    <property type="entry name" value="Dihydrodipicolinate Reductase, domain 2"/>
    <property type="match status" value="1"/>
</dbReference>
<sequence>MEEKTVKWAILGPGKIAKKFVTGLKDVEGAELYAVASRSKERADAFAEEFNATKAYSSYEEMLKDEQVDVVYIATPHVFHFGNTLLCLEHKKAVLCEKPFAMDTEQVKKMIAMAREKKVFLMEALWTQFLPHFQYVMDLLKKEKYGKLKKIEADFGFHSPFNEEHRLYNKSLGGGSLLDIGIYPIFTALSALGIPERISAKAKMTTTEVDEECEMLFNYKNGAEAELHSTVGRETGTTATFYCEKAEIKMNSRFHEPTSVTISTEDGNETKDFNVTANGYNFEAAHVQEMLKHGRIESDQMTFEKSLQLIELLDKVRTKISLVY</sequence>
<accession>A0ABU3CN06</accession>
<dbReference type="SUPFAM" id="SSF51735">
    <property type="entry name" value="NAD(P)-binding Rossmann-fold domains"/>
    <property type="match status" value="1"/>
</dbReference>
<dbReference type="InterPro" id="IPR036291">
    <property type="entry name" value="NAD(P)-bd_dom_sf"/>
</dbReference>
<feature type="domain" description="GFO/IDH/MocA-like oxidoreductase" evidence="4">
    <location>
        <begin position="133"/>
        <end position="248"/>
    </location>
</feature>
<evidence type="ECO:0000259" key="4">
    <source>
        <dbReference type="Pfam" id="PF22725"/>
    </source>
</evidence>
<keyword evidence="6" id="KW-1185">Reference proteome</keyword>
<keyword evidence="2" id="KW-0560">Oxidoreductase</keyword>
<dbReference type="PANTHER" id="PTHR22604:SF105">
    <property type="entry name" value="TRANS-1,2-DIHYDROBENZENE-1,2-DIOL DEHYDROGENASE"/>
    <property type="match status" value="1"/>
</dbReference>
<dbReference type="Pfam" id="PF01408">
    <property type="entry name" value="GFO_IDH_MocA"/>
    <property type="match status" value="1"/>
</dbReference>
<evidence type="ECO:0000313" key="6">
    <source>
        <dbReference type="Proteomes" id="UP001245285"/>
    </source>
</evidence>
<gene>
    <name evidence="5" type="ORF">RM545_13635</name>
</gene>
<dbReference type="PANTHER" id="PTHR22604">
    <property type="entry name" value="OXIDOREDUCTASES"/>
    <property type="match status" value="1"/>
</dbReference>
<evidence type="ECO:0000256" key="1">
    <source>
        <dbReference type="ARBA" id="ARBA00010928"/>
    </source>
</evidence>